<accession>A0A9D3W342</accession>
<proteinExistence type="predicted"/>
<evidence type="ECO:0000313" key="2">
    <source>
        <dbReference type="EMBL" id="KAH1106975.1"/>
    </source>
</evidence>
<dbReference type="AlphaFoldDB" id="A0A9D3W342"/>
<dbReference type="Proteomes" id="UP000828251">
    <property type="component" value="Unassembled WGS sequence"/>
</dbReference>
<evidence type="ECO:0000313" key="3">
    <source>
        <dbReference type="Proteomes" id="UP000828251"/>
    </source>
</evidence>
<dbReference type="EMBL" id="JAIQCV010000004">
    <property type="protein sequence ID" value="KAH1106975.1"/>
    <property type="molecule type" value="Genomic_DNA"/>
</dbReference>
<sequence length="70" mass="8348">MTEHLDKLPYDAYGSYDHKDKSKYSEEPIHELNKYPSKCDHIYQANNKTSNILSRMSNKMTQMMAMFREI</sequence>
<evidence type="ECO:0000256" key="1">
    <source>
        <dbReference type="SAM" id="MobiDB-lite"/>
    </source>
</evidence>
<reference evidence="2 3" key="1">
    <citation type="journal article" date="2021" name="Plant Biotechnol. J.">
        <title>Multi-omics assisted identification of the key and species-specific regulatory components of drought-tolerant mechanisms in Gossypium stocksii.</title>
        <authorList>
            <person name="Yu D."/>
            <person name="Ke L."/>
            <person name="Zhang D."/>
            <person name="Wu Y."/>
            <person name="Sun Y."/>
            <person name="Mei J."/>
            <person name="Sun J."/>
            <person name="Sun Y."/>
        </authorList>
    </citation>
    <scope>NUCLEOTIDE SEQUENCE [LARGE SCALE GENOMIC DNA]</scope>
    <source>
        <strain evidence="3">cv. E1</strain>
        <tissue evidence="2">Leaf</tissue>
    </source>
</reference>
<name>A0A9D3W342_9ROSI</name>
<protein>
    <submittedName>
        <fullName evidence="2">Uncharacterized protein</fullName>
    </submittedName>
</protein>
<feature type="region of interest" description="Disordered" evidence="1">
    <location>
        <begin position="1"/>
        <end position="23"/>
    </location>
</feature>
<keyword evidence="3" id="KW-1185">Reference proteome</keyword>
<gene>
    <name evidence="2" type="ORF">J1N35_010743</name>
</gene>
<comment type="caution">
    <text evidence="2">The sequence shown here is derived from an EMBL/GenBank/DDBJ whole genome shotgun (WGS) entry which is preliminary data.</text>
</comment>
<organism evidence="2 3">
    <name type="scientific">Gossypium stocksii</name>
    <dbReference type="NCBI Taxonomy" id="47602"/>
    <lineage>
        <taxon>Eukaryota</taxon>
        <taxon>Viridiplantae</taxon>
        <taxon>Streptophyta</taxon>
        <taxon>Embryophyta</taxon>
        <taxon>Tracheophyta</taxon>
        <taxon>Spermatophyta</taxon>
        <taxon>Magnoliopsida</taxon>
        <taxon>eudicotyledons</taxon>
        <taxon>Gunneridae</taxon>
        <taxon>Pentapetalae</taxon>
        <taxon>rosids</taxon>
        <taxon>malvids</taxon>
        <taxon>Malvales</taxon>
        <taxon>Malvaceae</taxon>
        <taxon>Malvoideae</taxon>
        <taxon>Gossypium</taxon>
    </lineage>
</organism>